<evidence type="ECO:0000256" key="2">
    <source>
        <dbReference type="ARBA" id="ARBA00023315"/>
    </source>
</evidence>
<dbReference type="PANTHER" id="PTHR43877:SF1">
    <property type="entry name" value="ACETYLTRANSFERASE"/>
    <property type="match status" value="1"/>
</dbReference>
<dbReference type="PANTHER" id="PTHR43877">
    <property type="entry name" value="AMINOALKYLPHOSPHONATE N-ACETYLTRANSFERASE-RELATED-RELATED"/>
    <property type="match status" value="1"/>
</dbReference>
<sequence>MSDPVTLTTLTETGAHPRLVWLAAHPDGHPVGSAHLRLFDSDGRRHLGELSLAVHPAERRRGTGTALLAALVAAARVDGRRSLLAEVPADTPGDAFLAARGFRRVLQLIYTRLPLAEVDRAALATEIGTPHPGYRLVSWRGTVPDELAASFAASRRAMDDMPMDDTDYGTTHWDVDAVREVARAVADRGEHLDTVAVAAEDTGEIVGFTELVVGADGTGDGQHYGTGVLPEHRGHGLARWMKVAAIDRAAHRYPELAGLLADTAASNGPMRRINAELGYRPTHVSHEYQLDL</sequence>
<keyword evidence="1" id="KW-0808">Transferase</keyword>
<dbReference type="InterPro" id="IPR050832">
    <property type="entry name" value="Bact_Acetyltransf"/>
</dbReference>
<dbReference type="InterPro" id="IPR016181">
    <property type="entry name" value="Acyl_CoA_acyltransferase"/>
</dbReference>
<dbReference type="Pfam" id="PF00583">
    <property type="entry name" value="Acetyltransf_1"/>
    <property type="match status" value="2"/>
</dbReference>
<evidence type="ECO:0000313" key="4">
    <source>
        <dbReference type="EMBL" id="BCJ33180.1"/>
    </source>
</evidence>
<feature type="domain" description="N-acetyltransferase" evidence="3">
    <location>
        <begin position="1"/>
        <end position="116"/>
    </location>
</feature>
<reference evidence="4 5" key="1">
    <citation type="submission" date="2020-08" db="EMBL/GenBank/DDBJ databases">
        <title>Whole genome shotgun sequence of Actinocatenispora thailandica NBRC 105041.</title>
        <authorList>
            <person name="Komaki H."/>
            <person name="Tamura T."/>
        </authorList>
    </citation>
    <scope>NUCLEOTIDE SEQUENCE [LARGE SCALE GENOMIC DNA]</scope>
    <source>
        <strain evidence="4 5">NBRC 105041</strain>
    </source>
</reference>
<evidence type="ECO:0000313" key="5">
    <source>
        <dbReference type="Proteomes" id="UP000611640"/>
    </source>
</evidence>
<dbReference type="Gene3D" id="3.40.630.30">
    <property type="match status" value="1"/>
</dbReference>
<evidence type="ECO:0000259" key="3">
    <source>
        <dbReference type="PROSITE" id="PS51186"/>
    </source>
</evidence>
<organism evidence="4 5">
    <name type="scientific">Actinocatenispora thailandica</name>
    <dbReference type="NCBI Taxonomy" id="227318"/>
    <lineage>
        <taxon>Bacteria</taxon>
        <taxon>Bacillati</taxon>
        <taxon>Actinomycetota</taxon>
        <taxon>Actinomycetes</taxon>
        <taxon>Micromonosporales</taxon>
        <taxon>Micromonosporaceae</taxon>
        <taxon>Actinocatenispora</taxon>
    </lineage>
</organism>
<dbReference type="KEGG" id="atl:Athai_06830"/>
<dbReference type="RefSeq" id="WP_203960112.1">
    <property type="nucleotide sequence ID" value="NZ_AP023355.1"/>
</dbReference>
<keyword evidence="5" id="KW-1185">Reference proteome</keyword>
<protein>
    <submittedName>
        <fullName evidence="4">N-acetyltransferase</fullName>
    </submittedName>
</protein>
<keyword evidence="2" id="KW-0012">Acyltransferase</keyword>
<dbReference type="GO" id="GO:0016747">
    <property type="term" value="F:acyltransferase activity, transferring groups other than amino-acyl groups"/>
    <property type="evidence" value="ECO:0007669"/>
    <property type="project" value="InterPro"/>
</dbReference>
<dbReference type="PROSITE" id="PS51186">
    <property type="entry name" value="GNAT"/>
    <property type="match status" value="2"/>
</dbReference>
<accession>A0A7R7DK84</accession>
<gene>
    <name evidence="4" type="ORF">Athai_06830</name>
</gene>
<dbReference type="EMBL" id="AP023355">
    <property type="protein sequence ID" value="BCJ33180.1"/>
    <property type="molecule type" value="Genomic_DNA"/>
</dbReference>
<dbReference type="AlphaFoldDB" id="A0A7R7DK84"/>
<feature type="domain" description="N-acetyltransferase" evidence="3">
    <location>
        <begin position="137"/>
        <end position="292"/>
    </location>
</feature>
<evidence type="ECO:0000256" key="1">
    <source>
        <dbReference type="ARBA" id="ARBA00022679"/>
    </source>
</evidence>
<name>A0A7R7DK84_9ACTN</name>
<dbReference type="CDD" id="cd04301">
    <property type="entry name" value="NAT_SF"/>
    <property type="match status" value="1"/>
</dbReference>
<dbReference type="SUPFAM" id="SSF55729">
    <property type="entry name" value="Acyl-CoA N-acyltransferases (Nat)"/>
    <property type="match status" value="2"/>
</dbReference>
<proteinExistence type="predicted"/>
<dbReference type="InterPro" id="IPR000182">
    <property type="entry name" value="GNAT_dom"/>
</dbReference>
<dbReference type="Proteomes" id="UP000611640">
    <property type="component" value="Chromosome"/>
</dbReference>